<gene>
    <name evidence="2" type="ORF">Rmf_24680</name>
</gene>
<proteinExistence type="predicted"/>
<dbReference type="InterPro" id="IPR028992">
    <property type="entry name" value="Hedgehog/Intein_dom"/>
</dbReference>
<name>A0ABN6P1S7_9PROT</name>
<keyword evidence="3" id="KW-1185">Reference proteome</keyword>
<protein>
    <recommendedName>
        <fullName evidence="1">Hedgehog/Intein (Hint) domain-containing protein</fullName>
    </recommendedName>
</protein>
<dbReference type="Pfam" id="PF13403">
    <property type="entry name" value="Hint_2"/>
    <property type="match status" value="1"/>
</dbReference>
<evidence type="ECO:0000313" key="2">
    <source>
        <dbReference type="EMBL" id="BDG72539.1"/>
    </source>
</evidence>
<sequence length="204" mass="20388">MPEAPPPLGLPLGTPVLTPTGEVAVEALVPGMLVLAVGGGAAPFQSVVELRRVLLPGPFVRLRAGALADGSPHDDLVLPPGHAVLLDGTLVTVGDLADDRGILVEAGAALAAVQIVLAGHDAVLACGAAVETAPPEPGSSPCAPRCPPDATLRALLAWRAEAMGWSPPTAPTAPSLEVGSFRARLAASPLTPAAVPSLPIKPTR</sequence>
<evidence type="ECO:0000313" key="3">
    <source>
        <dbReference type="Proteomes" id="UP000831327"/>
    </source>
</evidence>
<feature type="domain" description="Hedgehog/Intein (Hint)" evidence="1">
    <location>
        <begin position="13"/>
        <end position="134"/>
    </location>
</feature>
<dbReference type="EMBL" id="AP025637">
    <property type="protein sequence ID" value="BDG72539.1"/>
    <property type="molecule type" value="Genomic_DNA"/>
</dbReference>
<organism evidence="2 3">
    <name type="scientific">Roseomonas fluvialis</name>
    <dbReference type="NCBI Taxonomy" id="1750527"/>
    <lineage>
        <taxon>Bacteria</taxon>
        <taxon>Pseudomonadati</taxon>
        <taxon>Pseudomonadota</taxon>
        <taxon>Alphaproteobacteria</taxon>
        <taxon>Acetobacterales</taxon>
        <taxon>Roseomonadaceae</taxon>
        <taxon>Roseomonas</taxon>
    </lineage>
</organism>
<reference evidence="2 3" key="1">
    <citation type="journal article" date="2016" name="Microbes Environ.">
        <title>Phylogenetically diverse aerobic anoxygenic phototrophic bacteria isolated from epilithic biofilms in Tama river, Japan.</title>
        <authorList>
            <person name="Hirose S."/>
            <person name="Matsuura K."/>
            <person name="Haruta S."/>
        </authorList>
    </citation>
    <scope>NUCLEOTIDE SEQUENCE [LARGE SCALE GENOMIC DNA]</scope>
    <source>
        <strain evidence="2 3">S08</strain>
    </source>
</reference>
<accession>A0ABN6P1S7</accession>
<dbReference type="RefSeq" id="WP_244459740.1">
    <property type="nucleotide sequence ID" value="NZ_AP025637.1"/>
</dbReference>
<evidence type="ECO:0000259" key="1">
    <source>
        <dbReference type="Pfam" id="PF13403"/>
    </source>
</evidence>
<dbReference type="Proteomes" id="UP000831327">
    <property type="component" value="Chromosome"/>
</dbReference>